<name>A0A0B1SX94_OESDE</name>
<dbReference type="AlphaFoldDB" id="A0A0B1SX94"/>
<evidence type="ECO:0000313" key="2">
    <source>
        <dbReference type="Proteomes" id="UP000053660"/>
    </source>
</evidence>
<accession>A0A0B1SX94</accession>
<dbReference type="EMBL" id="KN556967">
    <property type="protein sequence ID" value="KHJ87810.1"/>
    <property type="molecule type" value="Genomic_DNA"/>
</dbReference>
<keyword evidence="2" id="KW-1185">Reference proteome</keyword>
<gene>
    <name evidence="1" type="ORF">OESDEN_12407</name>
</gene>
<sequence length="125" mass="14236">MASMGASVDIPRGHGPYCFRIHGQIYHRVGPLYPEQGQRPLYGQVHILDTRQAEVERRHSANALCWPSLVAELGDLITTSSPYARSFRMMEEVLKREEEEARIQGRPVGPVKMHDFARFSYGLLL</sequence>
<dbReference type="PANTHER" id="PTHR45786:SF74">
    <property type="entry name" value="ATP-DEPENDENT DNA HELICASE"/>
    <property type="match status" value="1"/>
</dbReference>
<protein>
    <submittedName>
        <fullName evidence="1">Uncharacterized protein</fullName>
    </submittedName>
</protein>
<dbReference type="Proteomes" id="UP000053660">
    <property type="component" value="Unassembled WGS sequence"/>
</dbReference>
<reference evidence="1 2" key="1">
    <citation type="submission" date="2014-03" db="EMBL/GenBank/DDBJ databases">
        <title>Draft genome of the hookworm Oesophagostomum dentatum.</title>
        <authorList>
            <person name="Mitreva M."/>
        </authorList>
    </citation>
    <scope>NUCLEOTIDE SEQUENCE [LARGE SCALE GENOMIC DNA]</scope>
    <source>
        <strain evidence="1 2">OD-Hann</strain>
    </source>
</reference>
<dbReference type="OrthoDB" id="10039910at2759"/>
<evidence type="ECO:0000313" key="1">
    <source>
        <dbReference type="EMBL" id="KHJ87810.1"/>
    </source>
</evidence>
<proteinExistence type="predicted"/>
<dbReference type="PANTHER" id="PTHR45786">
    <property type="entry name" value="DNA BINDING PROTEIN-LIKE"/>
    <property type="match status" value="1"/>
</dbReference>
<organism evidence="1 2">
    <name type="scientific">Oesophagostomum dentatum</name>
    <name type="common">Nodular worm</name>
    <dbReference type="NCBI Taxonomy" id="61180"/>
    <lineage>
        <taxon>Eukaryota</taxon>
        <taxon>Metazoa</taxon>
        <taxon>Ecdysozoa</taxon>
        <taxon>Nematoda</taxon>
        <taxon>Chromadorea</taxon>
        <taxon>Rhabditida</taxon>
        <taxon>Rhabditina</taxon>
        <taxon>Rhabditomorpha</taxon>
        <taxon>Strongyloidea</taxon>
        <taxon>Strongylidae</taxon>
        <taxon>Oesophagostomum</taxon>
    </lineage>
</organism>